<evidence type="ECO:0000313" key="2">
    <source>
        <dbReference type="EMBL" id="MFC4717787.1"/>
    </source>
</evidence>
<feature type="region of interest" description="Disordered" evidence="1">
    <location>
        <begin position="25"/>
        <end position="99"/>
    </location>
</feature>
<comment type="caution">
    <text evidence="2">The sequence shown here is derived from an EMBL/GenBank/DDBJ whole genome shotgun (WGS) entry which is preliminary data.</text>
</comment>
<evidence type="ECO:0000313" key="3">
    <source>
        <dbReference type="Proteomes" id="UP001595884"/>
    </source>
</evidence>
<reference evidence="3" key="1">
    <citation type="journal article" date="2019" name="Int. J. Syst. Evol. Microbiol.">
        <title>The Global Catalogue of Microorganisms (GCM) 10K type strain sequencing project: providing services to taxonomists for standard genome sequencing and annotation.</title>
        <authorList>
            <consortium name="The Broad Institute Genomics Platform"/>
            <consortium name="The Broad Institute Genome Sequencing Center for Infectious Disease"/>
            <person name="Wu L."/>
            <person name="Ma J."/>
        </authorList>
    </citation>
    <scope>NUCLEOTIDE SEQUENCE [LARGE SCALE GENOMIC DNA]</scope>
    <source>
        <strain evidence="3">CGMCC 1.12849</strain>
    </source>
</reference>
<feature type="compositionally biased region" description="Basic and acidic residues" evidence="1">
    <location>
        <begin position="209"/>
        <end position="219"/>
    </location>
</feature>
<accession>A0ABV9MP73</accession>
<feature type="compositionally biased region" description="Acidic residues" evidence="1">
    <location>
        <begin position="78"/>
        <end position="89"/>
    </location>
</feature>
<evidence type="ECO:0000256" key="1">
    <source>
        <dbReference type="SAM" id="MobiDB-lite"/>
    </source>
</evidence>
<dbReference type="Proteomes" id="UP001595884">
    <property type="component" value="Unassembled WGS sequence"/>
</dbReference>
<feature type="compositionally biased region" description="Basic and acidic residues" evidence="1">
    <location>
        <begin position="37"/>
        <end position="77"/>
    </location>
</feature>
<proteinExistence type="predicted"/>
<dbReference type="RefSeq" id="WP_096257664.1">
    <property type="nucleotide sequence ID" value="NZ_BAAAVQ010000005.1"/>
</dbReference>
<gene>
    <name evidence="2" type="ORF">ACFO7V_16825</name>
</gene>
<evidence type="ECO:0008006" key="4">
    <source>
        <dbReference type="Google" id="ProtNLM"/>
    </source>
</evidence>
<name>A0ABV9MP73_9MICC</name>
<sequence length="219" mass="23572">MLKSVMPTYEPLPYYMSAMGMQGARFLEGNDGTGSDDSDKSNESDDATDLKESEGQAPDEDKSKESGDKDSEGKGEDAAGEDADADKSDDEFKSGESKKAVLADLRKARDERNTLRTENETLTESVSERDAVIATKDAEIASLKAEAQVSTLAATHGIVDEADVELLASISDEEKRTKLAERLAKDARNRVNRRVGASGKGTPAGSLDAGRDLYESRKK</sequence>
<protein>
    <recommendedName>
        <fullName evidence="4">Scaffolding protein</fullName>
    </recommendedName>
</protein>
<keyword evidence="3" id="KW-1185">Reference proteome</keyword>
<feature type="region of interest" description="Disordered" evidence="1">
    <location>
        <begin position="190"/>
        <end position="219"/>
    </location>
</feature>
<dbReference type="EMBL" id="JBHSHE010000082">
    <property type="protein sequence ID" value="MFC4717787.1"/>
    <property type="molecule type" value="Genomic_DNA"/>
</dbReference>
<organism evidence="2 3">
    <name type="scientific">Glutamicibacter bergerei</name>
    <dbReference type="NCBI Taxonomy" id="256702"/>
    <lineage>
        <taxon>Bacteria</taxon>
        <taxon>Bacillati</taxon>
        <taxon>Actinomycetota</taxon>
        <taxon>Actinomycetes</taxon>
        <taxon>Micrococcales</taxon>
        <taxon>Micrococcaceae</taxon>
        <taxon>Glutamicibacter</taxon>
    </lineage>
</organism>
<feature type="compositionally biased region" description="Basic and acidic residues" evidence="1">
    <location>
        <begin position="90"/>
        <end position="99"/>
    </location>
</feature>